<feature type="compositionally biased region" description="Low complexity" evidence="1">
    <location>
        <begin position="22"/>
        <end position="34"/>
    </location>
</feature>
<evidence type="ECO:0000256" key="1">
    <source>
        <dbReference type="SAM" id="MobiDB-lite"/>
    </source>
</evidence>
<dbReference type="Proteomes" id="UP001219525">
    <property type="component" value="Unassembled WGS sequence"/>
</dbReference>
<accession>A0AAD6UXK4</accession>
<evidence type="ECO:0000313" key="3">
    <source>
        <dbReference type="Proteomes" id="UP001219525"/>
    </source>
</evidence>
<proteinExistence type="predicted"/>
<organism evidence="2 3">
    <name type="scientific">Mycena pura</name>
    <dbReference type="NCBI Taxonomy" id="153505"/>
    <lineage>
        <taxon>Eukaryota</taxon>
        <taxon>Fungi</taxon>
        <taxon>Dikarya</taxon>
        <taxon>Basidiomycota</taxon>
        <taxon>Agaricomycotina</taxon>
        <taxon>Agaricomycetes</taxon>
        <taxon>Agaricomycetidae</taxon>
        <taxon>Agaricales</taxon>
        <taxon>Marasmiineae</taxon>
        <taxon>Mycenaceae</taxon>
        <taxon>Mycena</taxon>
    </lineage>
</organism>
<evidence type="ECO:0000313" key="2">
    <source>
        <dbReference type="EMBL" id="KAJ7194600.1"/>
    </source>
</evidence>
<dbReference type="AlphaFoldDB" id="A0AAD6UXK4"/>
<feature type="region of interest" description="Disordered" evidence="1">
    <location>
        <begin position="6"/>
        <end position="34"/>
    </location>
</feature>
<comment type="caution">
    <text evidence="2">The sequence shown here is derived from an EMBL/GenBank/DDBJ whole genome shotgun (WGS) entry which is preliminary data.</text>
</comment>
<dbReference type="EMBL" id="JARJCW010000097">
    <property type="protein sequence ID" value="KAJ7194600.1"/>
    <property type="molecule type" value="Genomic_DNA"/>
</dbReference>
<name>A0AAD6UXK4_9AGAR</name>
<feature type="compositionally biased region" description="Low complexity" evidence="1">
    <location>
        <begin position="6"/>
        <end position="15"/>
    </location>
</feature>
<reference evidence="2" key="1">
    <citation type="submission" date="2023-03" db="EMBL/GenBank/DDBJ databases">
        <title>Massive genome expansion in bonnet fungi (Mycena s.s.) driven by repeated elements and novel gene families across ecological guilds.</title>
        <authorList>
            <consortium name="Lawrence Berkeley National Laboratory"/>
            <person name="Harder C.B."/>
            <person name="Miyauchi S."/>
            <person name="Viragh M."/>
            <person name="Kuo A."/>
            <person name="Thoen E."/>
            <person name="Andreopoulos B."/>
            <person name="Lu D."/>
            <person name="Skrede I."/>
            <person name="Drula E."/>
            <person name="Henrissat B."/>
            <person name="Morin E."/>
            <person name="Kohler A."/>
            <person name="Barry K."/>
            <person name="LaButti K."/>
            <person name="Morin E."/>
            <person name="Salamov A."/>
            <person name="Lipzen A."/>
            <person name="Mereny Z."/>
            <person name="Hegedus B."/>
            <person name="Baldrian P."/>
            <person name="Stursova M."/>
            <person name="Weitz H."/>
            <person name="Taylor A."/>
            <person name="Grigoriev I.V."/>
            <person name="Nagy L.G."/>
            <person name="Martin F."/>
            <person name="Kauserud H."/>
        </authorList>
    </citation>
    <scope>NUCLEOTIDE SEQUENCE</scope>
    <source>
        <strain evidence="2">9144</strain>
    </source>
</reference>
<protein>
    <submittedName>
        <fullName evidence="2">Uncharacterized protein</fullName>
    </submittedName>
</protein>
<sequence length="268" mass="28993">MLRQAATVAAATSQPAAPPPADGAAPAAAPQNNGAPPVFIPPQAQYVPPIAPLNTTAGASLSLYTLFPDVKPACITAVITHNLAAADLYKLDARIREADPTYNLGATGMLELSVGKHRTYKTFSSVSIPLHTYFAILGAHLAGHAGPGIYFHRYLEHLELLVLEFDWAAVLEYHMRFFNRRRRDMLQGAYQGWGDVETSLLSTLVYPHRKGVAVSTKATKQTANLSANATTVCKNYNLGKCDTPCQYKRIHTCSSPGCGKDHPLTQHK</sequence>
<keyword evidence="3" id="KW-1185">Reference proteome</keyword>
<gene>
    <name evidence="2" type="ORF">GGX14DRAFT_377951</name>
</gene>